<dbReference type="EMBL" id="JBBNAF010000012">
    <property type="protein sequence ID" value="KAK9092547.1"/>
    <property type="molecule type" value="Genomic_DNA"/>
</dbReference>
<name>A0AAP0HPZ3_9MAGN</name>
<reference evidence="1 2" key="1">
    <citation type="submission" date="2024-01" db="EMBL/GenBank/DDBJ databases">
        <title>Genome assemblies of Stephania.</title>
        <authorList>
            <person name="Yang L."/>
        </authorList>
    </citation>
    <scope>NUCLEOTIDE SEQUENCE [LARGE SCALE GENOMIC DNA]</scope>
    <source>
        <strain evidence="1">YNDBR</strain>
        <tissue evidence="1">Leaf</tissue>
    </source>
</reference>
<proteinExistence type="predicted"/>
<dbReference type="AlphaFoldDB" id="A0AAP0HPZ3"/>
<dbReference type="Proteomes" id="UP001420932">
    <property type="component" value="Unassembled WGS sequence"/>
</dbReference>
<organism evidence="1 2">
    <name type="scientific">Stephania yunnanensis</name>
    <dbReference type="NCBI Taxonomy" id="152371"/>
    <lineage>
        <taxon>Eukaryota</taxon>
        <taxon>Viridiplantae</taxon>
        <taxon>Streptophyta</taxon>
        <taxon>Embryophyta</taxon>
        <taxon>Tracheophyta</taxon>
        <taxon>Spermatophyta</taxon>
        <taxon>Magnoliopsida</taxon>
        <taxon>Ranunculales</taxon>
        <taxon>Menispermaceae</taxon>
        <taxon>Menispermoideae</taxon>
        <taxon>Cissampelideae</taxon>
        <taxon>Stephania</taxon>
    </lineage>
</organism>
<sequence length="125" mass="13621">MGCSATAAVVNIATKERRDRGASTAVAKSGVHASKGNSYEAPSSYIFKHTLSLSGEGEMTRESTKGIYHLIEEVVLLSTFSWGDGNKRSQPEWNNPGHLWHAGRARAAAQVLKKESIAIWNLFFS</sequence>
<protein>
    <submittedName>
        <fullName evidence="1">Uncharacterized protein</fullName>
    </submittedName>
</protein>
<accession>A0AAP0HPZ3</accession>
<keyword evidence="2" id="KW-1185">Reference proteome</keyword>
<evidence type="ECO:0000313" key="1">
    <source>
        <dbReference type="EMBL" id="KAK9092547.1"/>
    </source>
</evidence>
<comment type="caution">
    <text evidence="1">The sequence shown here is derived from an EMBL/GenBank/DDBJ whole genome shotgun (WGS) entry which is preliminary data.</text>
</comment>
<gene>
    <name evidence="1" type="ORF">Syun_027458</name>
</gene>
<evidence type="ECO:0000313" key="2">
    <source>
        <dbReference type="Proteomes" id="UP001420932"/>
    </source>
</evidence>